<organism evidence="1">
    <name type="scientific">Arion vulgaris</name>
    <dbReference type="NCBI Taxonomy" id="1028688"/>
    <lineage>
        <taxon>Eukaryota</taxon>
        <taxon>Metazoa</taxon>
        <taxon>Spiralia</taxon>
        <taxon>Lophotrochozoa</taxon>
        <taxon>Mollusca</taxon>
        <taxon>Gastropoda</taxon>
        <taxon>Heterobranchia</taxon>
        <taxon>Euthyneura</taxon>
        <taxon>Panpulmonata</taxon>
        <taxon>Eupulmonata</taxon>
        <taxon>Stylommatophora</taxon>
        <taxon>Helicina</taxon>
        <taxon>Arionoidea</taxon>
        <taxon>Arionidae</taxon>
        <taxon>Arion</taxon>
    </lineage>
</organism>
<evidence type="ECO:0000313" key="1">
    <source>
        <dbReference type="EMBL" id="CEK81749.1"/>
    </source>
</evidence>
<dbReference type="EMBL" id="HACG01034884">
    <property type="protein sequence ID" value="CEK81749.1"/>
    <property type="molecule type" value="Transcribed_RNA"/>
</dbReference>
<proteinExistence type="predicted"/>
<feature type="non-terminal residue" evidence="1">
    <location>
        <position position="1"/>
    </location>
</feature>
<protein>
    <submittedName>
        <fullName evidence="1">Uncharacterized protein</fullName>
    </submittedName>
</protein>
<reference evidence="1" key="1">
    <citation type="submission" date="2014-12" db="EMBL/GenBank/DDBJ databases">
        <title>Insight into the proteome of Arion vulgaris.</title>
        <authorList>
            <person name="Aradska J."/>
            <person name="Bulat T."/>
            <person name="Smidak R."/>
            <person name="Sarate P."/>
            <person name="Gangsoo J."/>
            <person name="Sialana F."/>
            <person name="Bilban M."/>
            <person name="Lubec G."/>
        </authorList>
    </citation>
    <scope>NUCLEOTIDE SEQUENCE</scope>
    <source>
        <tissue evidence="1">Skin</tissue>
    </source>
</reference>
<accession>A0A0B7AL29</accession>
<sequence>AFYDMPRDWSATIFYSSCRPQQHTGDRYKIGASDLCALCFSSVTVIICSRPTKFTSVSKVEHSHIMSRAKGVASLCCVFPPYGSIPLCRNGTLPAKSIARTP</sequence>
<dbReference type="AlphaFoldDB" id="A0A0B7AL29"/>
<gene>
    <name evidence="1" type="primary">ORF127762</name>
</gene>
<name>A0A0B7AL29_9EUPU</name>